<evidence type="ECO:0000313" key="3">
    <source>
        <dbReference type="Proteomes" id="UP001500420"/>
    </source>
</evidence>
<dbReference type="AlphaFoldDB" id="A0AAV3T642"/>
<dbReference type="Proteomes" id="UP001500420">
    <property type="component" value="Unassembled WGS sequence"/>
</dbReference>
<organism evidence="2 3">
    <name type="scientific">Natronoarchaeum mannanilyticum</name>
    <dbReference type="NCBI Taxonomy" id="926360"/>
    <lineage>
        <taxon>Archaea</taxon>
        <taxon>Methanobacteriati</taxon>
        <taxon>Methanobacteriota</taxon>
        <taxon>Stenosarchaea group</taxon>
        <taxon>Halobacteria</taxon>
        <taxon>Halobacteriales</taxon>
        <taxon>Natronoarchaeaceae</taxon>
    </lineage>
</organism>
<proteinExistence type="predicted"/>
<accession>A0AAV3T642</accession>
<dbReference type="InterPro" id="IPR006311">
    <property type="entry name" value="TAT_signal"/>
</dbReference>
<comment type="caution">
    <text evidence="2">The sequence shown here is derived from an EMBL/GenBank/DDBJ whole genome shotgun (WGS) entry which is preliminary data.</text>
</comment>
<reference evidence="2 3" key="1">
    <citation type="journal article" date="2019" name="Int. J. Syst. Evol. Microbiol.">
        <title>The Global Catalogue of Microorganisms (GCM) 10K type strain sequencing project: providing services to taxonomists for standard genome sequencing and annotation.</title>
        <authorList>
            <consortium name="The Broad Institute Genomics Platform"/>
            <consortium name="The Broad Institute Genome Sequencing Center for Infectious Disease"/>
            <person name="Wu L."/>
            <person name="Ma J."/>
        </authorList>
    </citation>
    <scope>NUCLEOTIDE SEQUENCE [LARGE SCALE GENOMIC DNA]</scope>
    <source>
        <strain evidence="2 3">JCM 16328</strain>
    </source>
</reference>
<dbReference type="PROSITE" id="PS51318">
    <property type="entry name" value="TAT"/>
    <property type="match status" value="1"/>
</dbReference>
<dbReference type="EMBL" id="BAAADV010000001">
    <property type="protein sequence ID" value="GAA0662421.1"/>
    <property type="molecule type" value="Genomic_DNA"/>
</dbReference>
<dbReference type="RefSeq" id="WP_343772119.1">
    <property type="nucleotide sequence ID" value="NZ_BAAADV010000001.1"/>
</dbReference>
<gene>
    <name evidence="2" type="ORF">GCM10009020_03630</name>
</gene>
<feature type="region of interest" description="Disordered" evidence="1">
    <location>
        <begin position="146"/>
        <end position="167"/>
    </location>
</feature>
<evidence type="ECO:0000313" key="2">
    <source>
        <dbReference type="EMBL" id="GAA0662421.1"/>
    </source>
</evidence>
<evidence type="ECO:0008006" key="4">
    <source>
        <dbReference type="Google" id="ProtNLM"/>
    </source>
</evidence>
<protein>
    <recommendedName>
        <fullName evidence="4">PGF-CTERM sorting domain-containing protein</fullName>
    </recommendedName>
</protein>
<evidence type="ECO:0000256" key="1">
    <source>
        <dbReference type="SAM" id="MobiDB-lite"/>
    </source>
</evidence>
<name>A0AAV3T642_9EURY</name>
<keyword evidence="3" id="KW-1185">Reference proteome</keyword>
<sequence>MDTSRRALLRSIGTAGAVAAGAGTMGVQTASAQDRRRGAVIPTVEEFEDNYTGQWIELNEQTSASGEPVGGCDQAEWSADETQAYNGFLMDRRTGSAPIIELDVLTEGAGTGPEEDTTYVVNETTECGNDFVFLDLRAVPIRSVAGAEPGPEADQDGGDGDGTPGFGIAAAAAALGASAVARVLRRDDG</sequence>